<evidence type="ECO:0000313" key="3">
    <source>
        <dbReference type="Proteomes" id="UP000319818"/>
    </source>
</evidence>
<gene>
    <name evidence="2" type="ORF">FB388_2797</name>
</gene>
<reference evidence="2 3" key="1">
    <citation type="submission" date="2019-06" db="EMBL/GenBank/DDBJ databases">
        <title>Sequencing the genomes of 1000 actinobacteria strains.</title>
        <authorList>
            <person name="Klenk H.-P."/>
        </authorList>
    </citation>
    <scope>NUCLEOTIDE SEQUENCE [LARGE SCALE GENOMIC DNA]</scope>
    <source>
        <strain evidence="2 3">DSM 45511</strain>
    </source>
</reference>
<dbReference type="SUPFAM" id="SSF53335">
    <property type="entry name" value="S-adenosyl-L-methionine-dependent methyltransferases"/>
    <property type="match status" value="1"/>
</dbReference>
<dbReference type="AlphaFoldDB" id="A0A543GH46"/>
<name>A0A543GH46_9PSEU</name>
<keyword evidence="3" id="KW-1185">Reference proteome</keyword>
<dbReference type="PROSITE" id="PS50914">
    <property type="entry name" value="BON"/>
    <property type="match status" value="1"/>
</dbReference>
<dbReference type="InterPro" id="IPR029063">
    <property type="entry name" value="SAM-dependent_MTases_sf"/>
</dbReference>
<keyword evidence="2" id="KW-0808">Transferase</keyword>
<keyword evidence="2" id="KW-0489">Methyltransferase</keyword>
<dbReference type="InterPro" id="IPR007055">
    <property type="entry name" value="BON_dom"/>
</dbReference>
<evidence type="ECO:0000313" key="2">
    <source>
        <dbReference type="EMBL" id="TQM45397.1"/>
    </source>
</evidence>
<dbReference type="Pfam" id="PF08241">
    <property type="entry name" value="Methyltransf_11"/>
    <property type="match status" value="1"/>
</dbReference>
<dbReference type="GO" id="GO:0032259">
    <property type="term" value="P:methylation"/>
    <property type="evidence" value="ECO:0007669"/>
    <property type="project" value="UniProtKB-KW"/>
</dbReference>
<feature type="domain" description="BON" evidence="1">
    <location>
        <begin position="24"/>
        <end position="92"/>
    </location>
</feature>
<dbReference type="Pfam" id="PF04972">
    <property type="entry name" value="BON"/>
    <property type="match status" value="1"/>
</dbReference>
<evidence type="ECO:0000259" key="1">
    <source>
        <dbReference type="PROSITE" id="PS50914"/>
    </source>
</evidence>
<dbReference type="CDD" id="cd02440">
    <property type="entry name" value="AdoMet_MTases"/>
    <property type="match status" value="1"/>
</dbReference>
<organism evidence="2 3">
    <name type="scientific">Pseudonocardia cypriaca</name>
    <dbReference type="NCBI Taxonomy" id="882449"/>
    <lineage>
        <taxon>Bacteria</taxon>
        <taxon>Bacillati</taxon>
        <taxon>Actinomycetota</taxon>
        <taxon>Actinomycetes</taxon>
        <taxon>Pseudonocardiales</taxon>
        <taxon>Pseudonocardiaceae</taxon>
        <taxon>Pseudonocardia</taxon>
    </lineage>
</organism>
<protein>
    <submittedName>
        <fullName evidence="2">Methyltransferase family protein</fullName>
    </submittedName>
</protein>
<dbReference type="GO" id="GO:0008757">
    <property type="term" value="F:S-adenosylmethionine-dependent methyltransferase activity"/>
    <property type="evidence" value="ECO:0007669"/>
    <property type="project" value="InterPro"/>
</dbReference>
<dbReference type="Proteomes" id="UP000319818">
    <property type="component" value="Unassembled WGS sequence"/>
</dbReference>
<dbReference type="Gene3D" id="3.30.1340.30">
    <property type="match status" value="1"/>
</dbReference>
<proteinExistence type="predicted"/>
<dbReference type="Gene3D" id="3.40.50.150">
    <property type="entry name" value="Vaccinia Virus protein VP39"/>
    <property type="match status" value="1"/>
</dbReference>
<sequence>MPRLGDAEAGSGSDMGGEARQQLTDEYLAGAVGEILAHDERVRGIDITADVDGGVVHLRGRVDRPAQLDTVRRLAGRLAGVHAVWDRVRVAGREPVVLDLGCGEQRQYPTNIGVDRRRTPSVAAVADLTRPLPFRDRSVDRVFAVHVLEHLIDFLPLVAECHRVLRPGGVLHVLSPWWKHVNAVADPTHVRLLDTQTIKGICSGPDRPAWFPLHVGRDESTVFADLTPAPAGEGPDERQLARFFD</sequence>
<accession>A0A543GH46</accession>
<dbReference type="InterPro" id="IPR013216">
    <property type="entry name" value="Methyltransf_11"/>
</dbReference>
<dbReference type="EMBL" id="VFPH01000001">
    <property type="protein sequence ID" value="TQM45397.1"/>
    <property type="molecule type" value="Genomic_DNA"/>
</dbReference>
<comment type="caution">
    <text evidence="2">The sequence shown here is derived from an EMBL/GenBank/DDBJ whole genome shotgun (WGS) entry which is preliminary data.</text>
</comment>